<name>A0A1J0ER35_9PSED</name>
<keyword evidence="1" id="KW-1133">Transmembrane helix</keyword>
<proteinExistence type="predicted"/>
<protein>
    <submittedName>
        <fullName evidence="2">Lysis protein</fullName>
    </submittedName>
</protein>
<organism evidence="2 3">
    <name type="scientific">Pseudomonas frederiksbergensis</name>
    <dbReference type="NCBI Taxonomy" id="104087"/>
    <lineage>
        <taxon>Bacteria</taxon>
        <taxon>Pseudomonadati</taxon>
        <taxon>Pseudomonadota</taxon>
        <taxon>Gammaproteobacteria</taxon>
        <taxon>Pseudomonadales</taxon>
        <taxon>Pseudomonadaceae</taxon>
        <taxon>Pseudomonas</taxon>
    </lineage>
</organism>
<dbReference type="Proteomes" id="UP000182567">
    <property type="component" value="Chromosome"/>
</dbReference>
<dbReference type="EMBL" id="CP017886">
    <property type="protein sequence ID" value="APC18561.1"/>
    <property type="molecule type" value="Genomic_DNA"/>
</dbReference>
<keyword evidence="1" id="KW-0472">Membrane</keyword>
<evidence type="ECO:0000256" key="1">
    <source>
        <dbReference type="SAM" id="Phobius"/>
    </source>
</evidence>
<gene>
    <name evidence="2" type="ORF">BLL42_23660</name>
</gene>
<sequence>MSIGALEQLVWPLPARLAAVGFACALSAAAAGSIAYGFGFRYAASLGDTGLANLKTEHAEQARVAESANRLQLLQQVTRANETEALLLDVMDRHAKEKRQLQERIPHVTTQYRPAPGVAAQPIPHCVFTAGWLRDYNAALGVPTPRPGTAASVAEQAAWPTPGTDAELLESGVTPADILAHAQDYGLWARNNLAQLNGLLDLQKKD</sequence>
<keyword evidence="1" id="KW-0812">Transmembrane</keyword>
<accession>A0A1J0ER35</accession>
<evidence type="ECO:0000313" key="3">
    <source>
        <dbReference type="Proteomes" id="UP000182567"/>
    </source>
</evidence>
<reference evidence="3" key="1">
    <citation type="submission" date="2016-10" db="EMBL/GenBank/DDBJ databases">
        <title>Pseudomonas frederiksbergensis ERGS4:02 complete genome.</title>
        <authorList>
            <person name="Kumar R."/>
            <person name="Acharya V."/>
            <person name="Singh D."/>
        </authorList>
    </citation>
    <scope>NUCLEOTIDE SEQUENCE [LARGE SCALE GENOMIC DNA]</scope>
    <source>
        <strain evidence="3">ERGS4:02</strain>
    </source>
</reference>
<evidence type="ECO:0000313" key="2">
    <source>
        <dbReference type="EMBL" id="APC18561.1"/>
    </source>
</evidence>
<feature type="transmembrane region" description="Helical" evidence="1">
    <location>
        <begin position="17"/>
        <end position="38"/>
    </location>
</feature>
<dbReference type="AlphaFoldDB" id="A0A1J0ER35"/>